<dbReference type="GO" id="GO:0016020">
    <property type="term" value="C:membrane"/>
    <property type="evidence" value="ECO:0007669"/>
    <property type="project" value="UniProtKB-SubCell"/>
</dbReference>
<comment type="subcellular location">
    <subcellularLocation>
        <location evidence="1">Membrane</location>
        <topology evidence="1">Peripheral membrane protein</topology>
    </subcellularLocation>
</comment>
<dbReference type="PANTHER" id="PTHR13832:SF699">
    <property type="entry name" value="INTEGRIN-LINKED KINASE-ASSOCIATED SERINE_THREONINE PHOSPHATASE 2C"/>
    <property type="match status" value="1"/>
</dbReference>
<dbReference type="AlphaFoldDB" id="A0AA36JCD7"/>
<keyword evidence="3 5" id="KW-0378">Hydrolase</keyword>
<feature type="compositionally biased region" description="Basic and acidic residues" evidence="6">
    <location>
        <begin position="11"/>
        <end position="20"/>
    </location>
</feature>
<evidence type="ECO:0000256" key="2">
    <source>
        <dbReference type="ARBA" id="ARBA00022723"/>
    </source>
</evidence>
<feature type="compositionally biased region" description="Basic and acidic residues" evidence="6">
    <location>
        <begin position="149"/>
        <end position="166"/>
    </location>
</feature>
<dbReference type="EMBL" id="CAUJNA010003504">
    <property type="protein sequence ID" value="CAJ1403615.1"/>
    <property type="molecule type" value="Genomic_DNA"/>
</dbReference>
<reference evidence="8" key="1">
    <citation type="submission" date="2023-08" db="EMBL/GenBank/DDBJ databases">
        <authorList>
            <person name="Chen Y."/>
            <person name="Shah S."/>
            <person name="Dougan E. K."/>
            <person name="Thang M."/>
            <person name="Chan C."/>
        </authorList>
    </citation>
    <scope>NUCLEOTIDE SEQUENCE</scope>
</reference>
<feature type="region of interest" description="Disordered" evidence="6">
    <location>
        <begin position="143"/>
        <end position="177"/>
    </location>
</feature>
<name>A0AA36JCD7_9DINO</name>
<feature type="compositionally biased region" description="Basic and acidic residues" evidence="6">
    <location>
        <begin position="63"/>
        <end position="79"/>
    </location>
</feature>
<proteinExistence type="inferred from homology"/>
<evidence type="ECO:0000256" key="5">
    <source>
        <dbReference type="RuleBase" id="RU003465"/>
    </source>
</evidence>
<dbReference type="InterPro" id="IPR015655">
    <property type="entry name" value="PP2C"/>
</dbReference>
<evidence type="ECO:0000256" key="4">
    <source>
        <dbReference type="ARBA" id="ARBA00022912"/>
    </source>
</evidence>
<dbReference type="Proteomes" id="UP001178507">
    <property type="component" value="Unassembled WGS sequence"/>
</dbReference>
<dbReference type="InterPro" id="IPR001932">
    <property type="entry name" value="PPM-type_phosphatase-like_dom"/>
</dbReference>
<feature type="compositionally biased region" description="Low complexity" evidence="6">
    <location>
        <begin position="80"/>
        <end position="113"/>
    </location>
</feature>
<feature type="region of interest" description="Disordered" evidence="6">
    <location>
        <begin position="30"/>
        <end position="129"/>
    </location>
</feature>
<keyword evidence="9" id="KW-1185">Reference proteome</keyword>
<evidence type="ECO:0000256" key="1">
    <source>
        <dbReference type="ARBA" id="ARBA00004170"/>
    </source>
</evidence>
<keyword evidence="2" id="KW-0479">Metal-binding</keyword>
<evidence type="ECO:0000256" key="3">
    <source>
        <dbReference type="ARBA" id="ARBA00022801"/>
    </source>
</evidence>
<comment type="similarity">
    <text evidence="5">Belongs to the PP2C family.</text>
</comment>
<feature type="region of interest" description="Disordered" evidence="6">
    <location>
        <begin position="1"/>
        <end position="20"/>
    </location>
</feature>
<evidence type="ECO:0000259" key="7">
    <source>
        <dbReference type="PROSITE" id="PS51746"/>
    </source>
</evidence>
<sequence>MNGLATRGRRPSREGGVRECIEGRFMNHAATGRAAVGRTTKGQGSAKDLLGGYRPAAETAGAKPREPRDPRDPRHRDRVANANGANGANAKGAIAPAAAPHAAHAAHAAHAPAQRPEPPWMGRGTRRPNGEVAAVVPPWAQDTFTMPFPKREAQKRNPDNGRRKSGDGLFGAPNHDAQLPAQLPRAREGCAVAFVSKAAEPNSQYRAYMEDRYCIVDPFMKGEFVNETWGFFAVYDGHGGAAAAEHCEAELQRVLAQELRLEKSHRPASPLRDEAVAEALTRTFQKADEQLRQVGAWRFGCTATVALVRRQPATVRIHVANVGDSRALSVDGSGGVQRLSMDHRPTDPAEARRIREEGGFVTMGRVAGELAISRALGDLLLKNSGLTWRPSQCSHDAKRDLALILASDGLWDFAEEKEVGKAVVDCSRHGLEHVAHRLVQEAQRNGSMDNISCLAIFL</sequence>
<dbReference type="GO" id="GO:0004722">
    <property type="term" value="F:protein serine/threonine phosphatase activity"/>
    <property type="evidence" value="ECO:0007669"/>
    <property type="project" value="InterPro"/>
</dbReference>
<feature type="domain" description="PPM-type phosphatase" evidence="7">
    <location>
        <begin position="191"/>
        <end position="458"/>
    </location>
</feature>
<dbReference type="CDD" id="cd00143">
    <property type="entry name" value="PP2Cc"/>
    <property type="match status" value="1"/>
</dbReference>
<dbReference type="SMART" id="SM00332">
    <property type="entry name" value="PP2Cc"/>
    <property type="match status" value="1"/>
</dbReference>
<dbReference type="InterPro" id="IPR036457">
    <property type="entry name" value="PPM-type-like_dom_sf"/>
</dbReference>
<gene>
    <name evidence="8" type="ORF">EVOR1521_LOCUS26251</name>
</gene>
<dbReference type="InterPro" id="IPR000222">
    <property type="entry name" value="PP2C_BS"/>
</dbReference>
<accession>A0AA36JCD7</accession>
<dbReference type="Gene3D" id="3.60.40.10">
    <property type="entry name" value="PPM-type phosphatase domain"/>
    <property type="match status" value="1"/>
</dbReference>
<evidence type="ECO:0000313" key="8">
    <source>
        <dbReference type="EMBL" id="CAJ1403615.1"/>
    </source>
</evidence>
<comment type="caution">
    <text evidence="8">The sequence shown here is derived from an EMBL/GenBank/DDBJ whole genome shotgun (WGS) entry which is preliminary data.</text>
</comment>
<dbReference type="PROSITE" id="PS01032">
    <property type="entry name" value="PPM_1"/>
    <property type="match status" value="1"/>
</dbReference>
<dbReference type="SUPFAM" id="SSF81606">
    <property type="entry name" value="PP2C-like"/>
    <property type="match status" value="1"/>
</dbReference>
<dbReference type="GO" id="GO:0046872">
    <property type="term" value="F:metal ion binding"/>
    <property type="evidence" value="ECO:0007669"/>
    <property type="project" value="UniProtKB-KW"/>
</dbReference>
<dbReference type="Pfam" id="PF00481">
    <property type="entry name" value="PP2C"/>
    <property type="match status" value="1"/>
</dbReference>
<dbReference type="SMART" id="SM00331">
    <property type="entry name" value="PP2C_SIG"/>
    <property type="match status" value="1"/>
</dbReference>
<feature type="compositionally biased region" description="Low complexity" evidence="6">
    <location>
        <begin position="30"/>
        <end position="40"/>
    </location>
</feature>
<dbReference type="PANTHER" id="PTHR13832">
    <property type="entry name" value="PROTEIN PHOSPHATASE 2C"/>
    <property type="match status" value="1"/>
</dbReference>
<evidence type="ECO:0000256" key="6">
    <source>
        <dbReference type="SAM" id="MobiDB-lite"/>
    </source>
</evidence>
<keyword evidence="4 5" id="KW-0904">Protein phosphatase</keyword>
<dbReference type="PROSITE" id="PS51746">
    <property type="entry name" value="PPM_2"/>
    <property type="match status" value="1"/>
</dbReference>
<evidence type="ECO:0000313" key="9">
    <source>
        <dbReference type="Proteomes" id="UP001178507"/>
    </source>
</evidence>
<protein>
    <recommendedName>
        <fullName evidence="7">PPM-type phosphatase domain-containing protein</fullName>
    </recommendedName>
</protein>
<organism evidence="8 9">
    <name type="scientific">Effrenium voratum</name>
    <dbReference type="NCBI Taxonomy" id="2562239"/>
    <lineage>
        <taxon>Eukaryota</taxon>
        <taxon>Sar</taxon>
        <taxon>Alveolata</taxon>
        <taxon>Dinophyceae</taxon>
        <taxon>Suessiales</taxon>
        <taxon>Symbiodiniaceae</taxon>
        <taxon>Effrenium</taxon>
    </lineage>
</organism>